<keyword evidence="2" id="KW-1185">Reference proteome</keyword>
<accession>A0AAN6UNY0</accession>
<gene>
    <name evidence="1" type="ORF">BT67DRAFT_233654</name>
</gene>
<sequence length="169" mass="18812">MQSHWLRKLRQHVRIPPAQLFICSWVRPRQLQSHCSPRGPIDQTSKIEIAPCSGGPNTSGNHKKTGMNYSLVSPPSHRLIRPAEAKVHPYPACQARLVRRPSRAPAHMLCASLSTATCTCHNPAGKQSLTCPNRCCRRLPRTCCSSPRRPSCPPSHPACSAERRRRLAC</sequence>
<organism evidence="1 2">
    <name type="scientific">Trichocladium antarcticum</name>
    <dbReference type="NCBI Taxonomy" id="1450529"/>
    <lineage>
        <taxon>Eukaryota</taxon>
        <taxon>Fungi</taxon>
        <taxon>Dikarya</taxon>
        <taxon>Ascomycota</taxon>
        <taxon>Pezizomycotina</taxon>
        <taxon>Sordariomycetes</taxon>
        <taxon>Sordariomycetidae</taxon>
        <taxon>Sordariales</taxon>
        <taxon>Chaetomiaceae</taxon>
        <taxon>Trichocladium</taxon>
    </lineage>
</organism>
<comment type="caution">
    <text evidence="1">The sequence shown here is derived from an EMBL/GenBank/DDBJ whole genome shotgun (WGS) entry which is preliminary data.</text>
</comment>
<evidence type="ECO:0000313" key="1">
    <source>
        <dbReference type="EMBL" id="KAK4136195.1"/>
    </source>
</evidence>
<reference evidence="1" key="2">
    <citation type="submission" date="2023-05" db="EMBL/GenBank/DDBJ databases">
        <authorList>
            <consortium name="Lawrence Berkeley National Laboratory"/>
            <person name="Steindorff A."/>
            <person name="Hensen N."/>
            <person name="Bonometti L."/>
            <person name="Westerberg I."/>
            <person name="Brannstrom I.O."/>
            <person name="Guillou S."/>
            <person name="Cros-Aarteil S."/>
            <person name="Calhoun S."/>
            <person name="Haridas S."/>
            <person name="Kuo A."/>
            <person name="Mondo S."/>
            <person name="Pangilinan J."/>
            <person name="Riley R."/>
            <person name="Labutti K."/>
            <person name="Andreopoulos B."/>
            <person name="Lipzen A."/>
            <person name="Chen C."/>
            <person name="Yanf M."/>
            <person name="Daum C."/>
            <person name="Ng V."/>
            <person name="Clum A."/>
            <person name="Ohm R."/>
            <person name="Martin F."/>
            <person name="Silar P."/>
            <person name="Natvig D."/>
            <person name="Lalanne C."/>
            <person name="Gautier V."/>
            <person name="Ament-Velasquez S.L."/>
            <person name="Kruys A."/>
            <person name="Hutchinson M.I."/>
            <person name="Powell A.J."/>
            <person name="Barry K."/>
            <person name="Miller A.N."/>
            <person name="Grigoriev I.V."/>
            <person name="Debuchy R."/>
            <person name="Gladieux P."/>
            <person name="Thoren M.H."/>
            <person name="Johannesson H."/>
        </authorList>
    </citation>
    <scope>NUCLEOTIDE SEQUENCE</scope>
    <source>
        <strain evidence="1">CBS 123565</strain>
    </source>
</reference>
<dbReference type="AlphaFoldDB" id="A0AAN6UNY0"/>
<protein>
    <submittedName>
        <fullName evidence="1">Uncharacterized protein</fullName>
    </submittedName>
</protein>
<evidence type="ECO:0000313" key="2">
    <source>
        <dbReference type="Proteomes" id="UP001304895"/>
    </source>
</evidence>
<dbReference type="EMBL" id="MU853404">
    <property type="protein sequence ID" value="KAK4136195.1"/>
    <property type="molecule type" value="Genomic_DNA"/>
</dbReference>
<dbReference type="Proteomes" id="UP001304895">
    <property type="component" value="Unassembled WGS sequence"/>
</dbReference>
<name>A0AAN6UNY0_9PEZI</name>
<reference evidence="1" key="1">
    <citation type="journal article" date="2023" name="Mol. Phylogenet. Evol.">
        <title>Genome-scale phylogeny and comparative genomics of the fungal order Sordariales.</title>
        <authorList>
            <person name="Hensen N."/>
            <person name="Bonometti L."/>
            <person name="Westerberg I."/>
            <person name="Brannstrom I.O."/>
            <person name="Guillou S."/>
            <person name="Cros-Aarteil S."/>
            <person name="Calhoun S."/>
            <person name="Haridas S."/>
            <person name="Kuo A."/>
            <person name="Mondo S."/>
            <person name="Pangilinan J."/>
            <person name="Riley R."/>
            <person name="LaButti K."/>
            <person name="Andreopoulos B."/>
            <person name="Lipzen A."/>
            <person name="Chen C."/>
            <person name="Yan M."/>
            <person name="Daum C."/>
            <person name="Ng V."/>
            <person name="Clum A."/>
            <person name="Steindorff A."/>
            <person name="Ohm R.A."/>
            <person name="Martin F."/>
            <person name="Silar P."/>
            <person name="Natvig D.O."/>
            <person name="Lalanne C."/>
            <person name="Gautier V."/>
            <person name="Ament-Velasquez S.L."/>
            <person name="Kruys A."/>
            <person name="Hutchinson M.I."/>
            <person name="Powell A.J."/>
            <person name="Barry K."/>
            <person name="Miller A.N."/>
            <person name="Grigoriev I.V."/>
            <person name="Debuchy R."/>
            <person name="Gladieux P."/>
            <person name="Hiltunen Thoren M."/>
            <person name="Johannesson H."/>
        </authorList>
    </citation>
    <scope>NUCLEOTIDE SEQUENCE</scope>
    <source>
        <strain evidence="1">CBS 123565</strain>
    </source>
</reference>
<proteinExistence type="predicted"/>